<sequence>MQSAMTKQLSKGLLAAAATSALILLPAGAAFAGSGPSAPAPDKTKRSVAPSPAGNPVSKKAVAAGVCDDAVEIGQKGLIKRDGTTLASVKQFYSKKCNENYGYLWVWESFHQNAKPYDVTLGVYNYTSDTTYGANAWKGTQQEFWTKGTATVKDCTSAVGTLRPAGAPQPYQAVSQKRC</sequence>
<evidence type="ECO:0000256" key="2">
    <source>
        <dbReference type="SAM" id="SignalP"/>
    </source>
</evidence>
<dbReference type="Proteomes" id="UP001214441">
    <property type="component" value="Unassembled WGS sequence"/>
</dbReference>
<evidence type="ECO:0008006" key="5">
    <source>
        <dbReference type="Google" id="ProtNLM"/>
    </source>
</evidence>
<feature type="signal peptide" evidence="2">
    <location>
        <begin position="1"/>
        <end position="32"/>
    </location>
</feature>
<feature type="region of interest" description="Disordered" evidence="1">
    <location>
        <begin position="35"/>
        <end position="58"/>
    </location>
</feature>
<dbReference type="EMBL" id="JANCPR020000007">
    <property type="protein sequence ID" value="MDJ1132079.1"/>
    <property type="molecule type" value="Genomic_DNA"/>
</dbReference>
<feature type="chain" id="PRO_5046351551" description="DUF2690 domain-containing protein" evidence="2">
    <location>
        <begin position="33"/>
        <end position="179"/>
    </location>
</feature>
<evidence type="ECO:0000313" key="3">
    <source>
        <dbReference type="EMBL" id="MDJ1132079.1"/>
    </source>
</evidence>
<keyword evidence="4" id="KW-1185">Reference proteome</keyword>
<proteinExistence type="predicted"/>
<organism evidence="3 4">
    <name type="scientific">Streptomyces iconiensis</name>
    <dbReference type="NCBI Taxonomy" id="1384038"/>
    <lineage>
        <taxon>Bacteria</taxon>
        <taxon>Bacillati</taxon>
        <taxon>Actinomycetota</taxon>
        <taxon>Actinomycetes</taxon>
        <taxon>Kitasatosporales</taxon>
        <taxon>Streptomycetaceae</taxon>
        <taxon>Streptomyces</taxon>
    </lineage>
</organism>
<keyword evidence="2" id="KW-0732">Signal</keyword>
<comment type="caution">
    <text evidence="3">The sequence shown here is derived from an EMBL/GenBank/DDBJ whole genome shotgun (WGS) entry which is preliminary data.</text>
</comment>
<protein>
    <recommendedName>
        <fullName evidence="5">DUF2690 domain-containing protein</fullName>
    </recommendedName>
</protein>
<gene>
    <name evidence="3" type="ORF">NMN56_008970</name>
</gene>
<reference evidence="3 4" key="1">
    <citation type="submission" date="2023-05" db="EMBL/GenBank/DDBJ databases">
        <title>Streptantibioticus silvisoli sp. nov., acidotolerant actinomycetes 1 from pine litter.</title>
        <authorList>
            <person name="Swiecimska M."/>
            <person name="Golinska P."/>
            <person name="Sangal V."/>
            <person name="Wachnowicz B."/>
            <person name="Goodfellow M."/>
        </authorList>
    </citation>
    <scope>NUCLEOTIDE SEQUENCE [LARGE SCALE GENOMIC DNA]</scope>
    <source>
        <strain evidence="3 4">DSM 42109</strain>
    </source>
</reference>
<evidence type="ECO:0000256" key="1">
    <source>
        <dbReference type="SAM" id="MobiDB-lite"/>
    </source>
</evidence>
<name>A0ABT6ZSP3_9ACTN</name>
<accession>A0ABT6ZSP3</accession>
<dbReference type="RefSeq" id="WP_280842736.1">
    <property type="nucleotide sequence ID" value="NZ_JANCPR020000007.1"/>
</dbReference>
<evidence type="ECO:0000313" key="4">
    <source>
        <dbReference type="Proteomes" id="UP001214441"/>
    </source>
</evidence>